<evidence type="ECO:0000313" key="2">
    <source>
        <dbReference type="Proteomes" id="UP000717328"/>
    </source>
</evidence>
<sequence>MPQPGEEDTGQCYEYIKWIENLMQRHALTIRGCLLEPVHAQVVAGYSFREGGKERDVNRNKIKAQLLYMSKKFHYKIDHCIKEWFSGHFIRKDFSEAAVIKSYKIFYADLKK</sequence>
<gene>
    <name evidence="1" type="ORF">H0H81_002570</name>
</gene>
<dbReference type="AlphaFoldDB" id="A0A9P7GMI5"/>
<dbReference type="Proteomes" id="UP000717328">
    <property type="component" value="Unassembled WGS sequence"/>
</dbReference>
<accession>A0A9P7GMI5</accession>
<comment type="caution">
    <text evidence="1">The sequence shown here is derived from an EMBL/GenBank/DDBJ whole genome shotgun (WGS) entry which is preliminary data.</text>
</comment>
<proteinExistence type="predicted"/>
<reference evidence="1" key="2">
    <citation type="submission" date="2021-10" db="EMBL/GenBank/DDBJ databases">
        <title>Phylogenomics reveals ancestral predisposition of the termite-cultivated fungus Termitomyces towards a domesticated lifestyle.</title>
        <authorList>
            <person name="Auxier B."/>
            <person name="Grum-Grzhimaylo A."/>
            <person name="Cardenas M.E."/>
            <person name="Lodge J.D."/>
            <person name="Laessoe T."/>
            <person name="Pedersen O."/>
            <person name="Smith M.E."/>
            <person name="Kuyper T.W."/>
            <person name="Franco-Molano E.A."/>
            <person name="Baroni T.J."/>
            <person name="Aanen D.K."/>
        </authorList>
    </citation>
    <scope>NUCLEOTIDE SEQUENCE</scope>
    <source>
        <strain evidence="1">D49</strain>
    </source>
</reference>
<organism evidence="1 2">
    <name type="scientific">Sphagnurus paluster</name>
    <dbReference type="NCBI Taxonomy" id="117069"/>
    <lineage>
        <taxon>Eukaryota</taxon>
        <taxon>Fungi</taxon>
        <taxon>Dikarya</taxon>
        <taxon>Basidiomycota</taxon>
        <taxon>Agaricomycotina</taxon>
        <taxon>Agaricomycetes</taxon>
        <taxon>Agaricomycetidae</taxon>
        <taxon>Agaricales</taxon>
        <taxon>Tricholomatineae</taxon>
        <taxon>Lyophyllaceae</taxon>
        <taxon>Sphagnurus</taxon>
    </lineage>
</organism>
<dbReference type="EMBL" id="JABCKI010000790">
    <property type="protein sequence ID" value="KAG5649672.1"/>
    <property type="molecule type" value="Genomic_DNA"/>
</dbReference>
<keyword evidence="2" id="KW-1185">Reference proteome</keyword>
<name>A0A9P7GMI5_9AGAR</name>
<reference evidence="1" key="1">
    <citation type="submission" date="2021-02" db="EMBL/GenBank/DDBJ databases">
        <authorList>
            <person name="Nieuwenhuis M."/>
            <person name="Van De Peppel L.J.J."/>
        </authorList>
    </citation>
    <scope>NUCLEOTIDE SEQUENCE</scope>
    <source>
        <strain evidence="1">D49</strain>
    </source>
</reference>
<protein>
    <submittedName>
        <fullName evidence="1">Uncharacterized protein</fullName>
    </submittedName>
</protein>
<evidence type="ECO:0000313" key="1">
    <source>
        <dbReference type="EMBL" id="KAG5649672.1"/>
    </source>
</evidence>